<comment type="caution">
    <text evidence="1">The sequence shown here is derived from an EMBL/GenBank/DDBJ whole genome shotgun (WGS) entry which is preliminary data.</text>
</comment>
<name>A0A699HDS9_TANCI</name>
<proteinExistence type="predicted"/>
<dbReference type="AlphaFoldDB" id="A0A699HDS9"/>
<sequence>MEEYIRLEEEKARRNDLLKPNSHEALKYQAALLCEPTAYGQLFDDLDYLKDFENKFPAIVYNDALTPKSDFLTQPIVCPQLIDKCNETSLPKCDEEEQNILYFNDLFPFKIIYLDGLKSDEDNNDMALPPRDQRRQYFRFEGLGILRDIVYSLPELGGGYLRFKACWYTSLFWSFFSTFRFREAVFDLDIAGAL</sequence>
<reference evidence="1" key="1">
    <citation type="journal article" date="2019" name="Sci. Rep.">
        <title>Draft genome of Tanacetum cinerariifolium, the natural source of mosquito coil.</title>
        <authorList>
            <person name="Yamashiro T."/>
            <person name="Shiraishi A."/>
            <person name="Satake H."/>
            <person name="Nakayama K."/>
        </authorList>
    </citation>
    <scope>NUCLEOTIDE SEQUENCE</scope>
</reference>
<accession>A0A699HDS9</accession>
<evidence type="ECO:0000313" key="1">
    <source>
        <dbReference type="EMBL" id="GEX92440.1"/>
    </source>
</evidence>
<gene>
    <name evidence="1" type="ORF">Tci_364415</name>
</gene>
<dbReference type="EMBL" id="BKCJ010139348">
    <property type="protein sequence ID" value="GEX92440.1"/>
    <property type="molecule type" value="Genomic_DNA"/>
</dbReference>
<protein>
    <submittedName>
        <fullName evidence="1">Uncharacterized protein</fullName>
    </submittedName>
</protein>
<organism evidence="1">
    <name type="scientific">Tanacetum cinerariifolium</name>
    <name type="common">Dalmatian daisy</name>
    <name type="synonym">Chrysanthemum cinerariifolium</name>
    <dbReference type="NCBI Taxonomy" id="118510"/>
    <lineage>
        <taxon>Eukaryota</taxon>
        <taxon>Viridiplantae</taxon>
        <taxon>Streptophyta</taxon>
        <taxon>Embryophyta</taxon>
        <taxon>Tracheophyta</taxon>
        <taxon>Spermatophyta</taxon>
        <taxon>Magnoliopsida</taxon>
        <taxon>eudicotyledons</taxon>
        <taxon>Gunneridae</taxon>
        <taxon>Pentapetalae</taxon>
        <taxon>asterids</taxon>
        <taxon>campanulids</taxon>
        <taxon>Asterales</taxon>
        <taxon>Asteraceae</taxon>
        <taxon>Asteroideae</taxon>
        <taxon>Anthemideae</taxon>
        <taxon>Anthemidinae</taxon>
        <taxon>Tanacetum</taxon>
    </lineage>
</organism>